<dbReference type="GO" id="GO:0046872">
    <property type="term" value="F:metal ion binding"/>
    <property type="evidence" value="ECO:0007669"/>
    <property type="project" value="InterPro"/>
</dbReference>
<dbReference type="PANTHER" id="PTHR18866:SF33">
    <property type="entry name" value="METHYLCROTONOYL-COA CARBOXYLASE SUBUNIT ALPHA, MITOCHONDRIAL-RELATED"/>
    <property type="match status" value="1"/>
</dbReference>
<dbReference type="InterPro" id="IPR005479">
    <property type="entry name" value="CPAse_ATP-bd"/>
</dbReference>
<dbReference type="SUPFAM" id="SSF52440">
    <property type="entry name" value="PreATP-grasp domain"/>
    <property type="match status" value="1"/>
</dbReference>
<dbReference type="Pfam" id="PF00364">
    <property type="entry name" value="Biotin_lipoyl"/>
    <property type="match status" value="1"/>
</dbReference>
<keyword evidence="8 12" id="KW-0067">ATP-binding</keyword>
<dbReference type="NCBIfam" id="NF006367">
    <property type="entry name" value="PRK08591.1"/>
    <property type="match status" value="1"/>
</dbReference>
<evidence type="ECO:0000256" key="6">
    <source>
        <dbReference type="ARBA" id="ARBA00022598"/>
    </source>
</evidence>
<evidence type="ECO:0000313" key="17">
    <source>
        <dbReference type="Proteomes" id="UP000032430"/>
    </source>
</evidence>
<comment type="pathway">
    <text evidence="3">Lipid metabolism; malonyl-CoA biosynthesis; malonyl-CoA from acetyl-CoA: step 1/1.</text>
</comment>
<dbReference type="GO" id="GO:0004075">
    <property type="term" value="F:biotin carboxylase activity"/>
    <property type="evidence" value="ECO:0007669"/>
    <property type="project" value="UniProtKB-EC"/>
</dbReference>
<dbReference type="Proteomes" id="UP000032430">
    <property type="component" value="Chromosome I"/>
</dbReference>
<feature type="domain" description="Lipoyl-binding" evidence="13">
    <location>
        <begin position="575"/>
        <end position="650"/>
    </location>
</feature>
<dbReference type="InterPro" id="IPR016185">
    <property type="entry name" value="PreATP-grasp_dom_sf"/>
</dbReference>
<dbReference type="GO" id="GO:0005524">
    <property type="term" value="F:ATP binding"/>
    <property type="evidence" value="ECO:0007669"/>
    <property type="project" value="UniProtKB-UniRule"/>
</dbReference>
<evidence type="ECO:0000256" key="1">
    <source>
        <dbReference type="ARBA" id="ARBA00001953"/>
    </source>
</evidence>
<evidence type="ECO:0000256" key="4">
    <source>
        <dbReference type="ARBA" id="ARBA00011750"/>
    </source>
</evidence>
<keyword evidence="6 16" id="KW-0436">Ligase</keyword>
<dbReference type="PROSITE" id="PS00188">
    <property type="entry name" value="BIOTIN"/>
    <property type="match status" value="1"/>
</dbReference>
<keyword evidence="9" id="KW-0092">Biotin</keyword>
<dbReference type="SUPFAM" id="SSF51246">
    <property type="entry name" value="Rudiment single hybrid motif"/>
    <property type="match status" value="1"/>
</dbReference>
<evidence type="ECO:0000256" key="8">
    <source>
        <dbReference type="ARBA" id="ARBA00022840"/>
    </source>
</evidence>
<dbReference type="PROSITE" id="PS50975">
    <property type="entry name" value="ATP_GRASP"/>
    <property type="match status" value="1"/>
</dbReference>
<gene>
    <name evidence="16" type="primary">Mccc</name>
    <name evidence="16" type="ORF">LFA_1974</name>
</gene>
<name>A0A098G784_9GAMM</name>
<dbReference type="PROSITE" id="PS50979">
    <property type="entry name" value="BC"/>
    <property type="match status" value="1"/>
</dbReference>
<dbReference type="InterPro" id="IPR011053">
    <property type="entry name" value="Single_hybrid_motif"/>
</dbReference>
<reference evidence="17" key="1">
    <citation type="submission" date="2014-09" db="EMBL/GenBank/DDBJ databases">
        <authorList>
            <person name="Gomez-Valero L."/>
        </authorList>
    </citation>
    <scope>NUCLEOTIDE SEQUENCE [LARGE SCALE GENOMIC DNA]</scope>
    <source>
        <strain evidence="17">ATCC700992</strain>
    </source>
</reference>
<dbReference type="Pfam" id="PF00289">
    <property type="entry name" value="Biotin_carb_N"/>
    <property type="match status" value="1"/>
</dbReference>
<dbReference type="PROSITE" id="PS00867">
    <property type="entry name" value="CPSASE_2"/>
    <property type="match status" value="1"/>
</dbReference>
<dbReference type="PANTHER" id="PTHR18866">
    <property type="entry name" value="CARBOXYLASE:PYRUVATE/ACETYL-COA/PROPIONYL-COA CARBOXYLASE"/>
    <property type="match status" value="1"/>
</dbReference>
<dbReference type="EMBL" id="LN614827">
    <property type="protein sequence ID" value="CEG57365.1"/>
    <property type="molecule type" value="Genomic_DNA"/>
</dbReference>
<comment type="cofactor">
    <cofactor evidence="1">
        <name>biotin</name>
        <dbReference type="ChEBI" id="CHEBI:57586"/>
    </cofactor>
</comment>
<proteinExistence type="predicted"/>
<dbReference type="HOGENOM" id="CLU_000395_3_1_6"/>
<evidence type="ECO:0000256" key="10">
    <source>
        <dbReference type="ARBA" id="ARBA00033786"/>
    </source>
</evidence>
<dbReference type="PROSITE" id="PS50968">
    <property type="entry name" value="BIOTINYL_LIPOYL"/>
    <property type="match status" value="1"/>
</dbReference>
<evidence type="ECO:0000256" key="5">
    <source>
        <dbReference type="ARBA" id="ARBA00017242"/>
    </source>
</evidence>
<dbReference type="STRING" id="1212491.LFA_1974"/>
<dbReference type="SUPFAM" id="SSF56059">
    <property type="entry name" value="Glutathione synthetase ATP-binding domain-like"/>
    <property type="match status" value="1"/>
</dbReference>
<dbReference type="KEGG" id="lfa:LFA_1974"/>
<evidence type="ECO:0000256" key="7">
    <source>
        <dbReference type="ARBA" id="ARBA00022741"/>
    </source>
</evidence>
<dbReference type="InterPro" id="IPR011764">
    <property type="entry name" value="Biotin_carboxylation_dom"/>
</dbReference>
<evidence type="ECO:0000313" key="16">
    <source>
        <dbReference type="EMBL" id="CEG57365.1"/>
    </source>
</evidence>
<evidence type="ECO:0000259" key="15">
    <source>
        <dbReference type="PROSITE" id="PS50979"/>
    </source>
</evidence>
<dbReference type="InterPro" id="IPR011054">
    <property type="entry name" value="Rudment_hybrid_motif"/>
</dbReference>
<evidence type="ECO:0000256" key="2">
    <source>
        <dbReference type="ARBA" id="ARBA00003761"/>
    </source>
</evidence>
<dbReference type="FunFam" id="3.30.470.20:FF:000028">
    <property type="entry name" value="Methylcrotonoyl-CoA carboxylase subunit alpha, mitochondrial"/>
    <property type="match status" value="1"/>
</dbReference>
<dbReference type="SMART" id="SM00878">
    <property type="entry name" value="Biotin_carb_C"/>
    <property type="match status" value="1"/>
</dbReference>
<evidence type="ECO:0000256" key="11">
    <source>
        <dbReference type="ARBA" id="ARBA00048600"/>
    </source>
</evidence>
<dbReference type="FunFam" id="3.30.1490.20:FF:000003">
    <property type="entry name" value="acetyl-CoA carboxylase isoform X1"/>
    <property type="match status" value="1"/>
</dbReference>
<evidence type="ECO:0000256" key="3">
    <source>
        <dbReference type="ARBA" id="ARBA00004956"/>
    </source>
</evidence>
<dbReference type="FunFam" id="3.40.50.20:FF:000010">
    <property type="entry name" value="Propionyl-CoA carboxylase subunit alpha"/>
    <property type="match status" value="1"/>
</dbReference>
<dbReference type="Gene3D" id="3.30.470.20">
    <property type="entry name" value="ATP-grasp fold, B domain"/>
    <property type="match status" value="1"/>
</dbReference>
<dbReference type="InterPro" id="IPR011761">
    <property type="entry name" value="ATP-grasp"/>
</dbReference>
<comment type="catalytic activity">
    <reaction evidence="11">
        <text>N(6)-biotinyl-L-lysyl-[protein] + hydrogencarbonate + ATP = N(6)-carboxybiotinyl-L-lysyl-[protein] + ADP + phosphate + H(+)</text>
        <dbReference type="Rhea" id="RHEA:13501"/>
        <dbReference type="Rhea" id="RHEA-COMP:10505"/>
        <dbReference type="Rhea" id="RHEA-COMP:10506"/>
        <dbReference type="ChEBI" id="CHEBI:15378"/>
        <dbReference type="ChEBI" id="CHEBI:17544"/>
        <dbReference type="ChEBI" id="CHEBI:30616"/>
        <dbReference type="ChEBI" id="CHEBI:43474"/>
        <dbReference type="ChEBI" id="CHEBI:83144"/>
        <dbReference type="ChEBI" id="CHEBI:83145"/>
        <dbReference type="ChEBI" id="CHEBI:456216"/>
        <dbReference type="EC" id="6.3.4.14"/>
    </reaction>
</comment>
<dbReference type="AlphaFoldDB" id="A0A098G784"/>
<evidence type="ECO:0000259" key="13">
    <source>
        <dbReference type="PROSITE" id="PS50968"/>
    </source>
</evidence>
<dbReference type="PROSITE" id="PS00866">
    <property type="entry name" value="CPSASE_1"/>
    <property type="match status" value="1"/>
</dbReference>
<dbReference type="Pfam" id="PF02785">
    <property type="entry name" value="Biotin_carb_C"/>
    <property type="match status" value="1"/>
</dbReference>
<dbReference type="Gene3D" id="2.40.50.100">
    <property type="match status" value="1"/>
</dbReference>
<dbReference type="Pfam" id="PF02786">
    <property type="entry name" value="CPSase_L_D2"/>
    <property type="match status" value="1"/>
</dbReference>
<feature type="domain" description="ATP-grasp" evidence="14">
    <location>
        <begin position="120"/>
        <end position="317"/>
    </location>
</feature>
<dbReference type="InterPro" id="IPR000089">
    <property type="entry name" value="Biotin_lipoyl"/>
</dbReference>
<sequence length="654" mass="72454">MFNKILIANRGEIACRIIKTARSMGIHSVAIYSTVDKESLHVRLADSAYYIGDAPAKDSYLNIANIIQAALDSGAQAIHPGYGFLSENPQFAKACEQAGIIFIGPSISAMEAMASKQLAKQLLERTNVPLTPGYHGSEQTEEKLLAEAKKIGFPVLIKAANGGGGKGMRAVHNETEFSESLAGAKRESMASFADDTMIIEKLVLNPRHVELQVMADNYGNVIHLFERDCSIQRRHQKIIEEAPAPELSSQMRHRLAEAACEVARSIQYRGAGTVEFLVDGTDHFYFMEMNTRLQVEHPVTEMITGLDLVAWQLHIAANNPLPLTQEQIQAKGHAIECRIYAEDPHNGFIPSIGQIHFLKEPSADGIRIDTGVTLSSQITKYYDPMIAKLIVWGYDRAEALQRLQQALSHYFIGGVKTNIPFLQAICQHPKFTQAQLSTDFLSNEEIYLVGADKELALLMAASFDYLSTIKDIEDPLLQTAISWQAHTLGSWMVRYLDEGKLIEAVITPIDKNQFHLLLNNKKQTIYTNASDNVLTIKTEQQSYKALTEDTPQFLTLYTDQGQITIERFHWNKLSSHVATNKGQLTAPMPATIVAILKKIGDEVKAGERLIILEAMKMEHAIHAPADGVLLDIFFEVGAQVNEGAELLSLSEADS</sequence>
<feature type="domain" description="Biotin carboxylation" evidence="15">
    <location>
        <begin position="1"/>
        <end position="446"/>
    </location>
</feature>
<evidence type="ECO:0000256" key="12">
    <source>
        <dbReference type="PROSITE-ProRule" id="PRU00409"/>
    </source>
</evidence>
<dbReference type="InterPro" id="IPR050856">
    <property type="entry name" value="Biotin_carboxylase_complex"/>
</dbReference>
<evidence type="ECO:0000259" key="14">
    <source>
        <dbReference type="PROSITE" id="PS50975"/>
    </source>
</evidence>
<evidence type="ECO:0000256" key="9">
    <source>
        <dbReference type="ARBA" id="ARBA00023267"/>
    </source>
</evidence>
<dbReference type="InterPro" id="IPR005482">
    <property type="entry name" value="Biotin_COase_C"/>
</dbReference>
<dbReference type="CDD" id="cd06850">
    <property type="entry name" value="biotinyl_domain"/>
    <property type="match status" value="1"/>
</dbReference>
<comment type="subunit">
    <text evidence="4">Acetyl-CoA carboxylase is a heterohexamer of biotin carboxyl carrier protein, biotin carboxylase and the two subunits of carboxyl transferase in a 2:2 complex.</text>
</comment>
<dbReference type="SUPFAM" id="SSF51230">
    <property type="entry name" value="Single hybrid motif"/>
    <property type="match status" value="1"/>
</dbReference>
<dbReference type="RefSeq" id="WP_045095879.1">
    <property type="nucleotide sequence ID" value="NZ_LN614827.1"/>
</dbReference>
<keyword evidence="7 12" id="KW-0547">Nucleotide-binding</keyword>
<dbReference type="InterPro" id="IPR005481">
    <property type="entry name" value="BC-like_N"/>
</dbReference>
<accession>A0A098G784</accession>
<keyword evidence="17" id="KW-1185">Reference proteome</keyword>
<comment type="function">
    <text evidence="2">This protein is a component of the acetyl coenzyme A carboxylase complex; first, biotin carboxylase catalyzes the carboxylation of the carrier protein and then the transcarboxylase transfers the carboxyl group to form malonyl-CoA.</text>
</comment>
<dbReference type="InterPro" id="IPR001882">
    <property type="entry name" value="Biotin_BS"/>
</dbReference>
<dbReference type="OrthoDB" id="9763189at2"/>
<protein>
    <recommendedName>
        <fullName evidence="5">Biotin carboxylase</fullName>
    </recommendedName>
    <alternativeName>
        <fullName evidence="10">Acetyl-coenzyme A carboxylase biotin carboxylase subunit A</fullName>
    </alternativeName>
</protein>
<organism evidence="16 17">
    <name type="scientific">Legionella fallonii LLAP-10</name>
    <dbReference type="NCBI Taxonomy" id="1212491"/>
    <lineage>
        <taxon>Bacteria</taxon>
        <taxon>Pseudomonadati</taxon>
        <taxon>Pseudomonadota</taxon>
        <taxon>Gammaproteobacteria</taxon>
        <taxon>Legionellales</taxon>
        <taxon>Legionellaceae</taxon>
        <taxon>Legionella</taxon>
    </lineage>
</organism>